<feature type="transmembrane region" description="Helical" evidence="1">
    <location>
        <begin position="64"/>
        <end position="85"/>
    </location>
</feature>
<gene>
    <name evidence="2" type="ORF">HYR64_05930</name>
</gene>
<accession>A0A931PTR1</accession>
<dbReference type="EMBL" id="JACOSL010000037">
    <property type="protein sequence ID" value="MBI1756629.1"/>
    <property type="molecule type" value="Genomic_DNA"/>
</dbReference>
<feature type="transmembrane region" description="Helical" evidence="1">
    <location>
        <begin position="97"/>
        <end position="116"/>
    </location>
</feature>
<name>A0A931PTR1_FIMGI</name>
<keyword evidence="1" id="KW-0472">Membrane</keyword>
<feature type="transmembrane region" description="Helical" evidence="1">
    <location>
        <begin position="136"/>
        <end position="153"/>
    </location>
</feature>
<reference evidence="2" key="1">
    <citation type="submission" date="2020-07" db="EMBL/GenBank/DDBJ databases">
        <title>Huge and variable diversity of episymbiotic CPR bacteria and DPANN archaea in groundwater ecosystems.</title>
        <authorList>
            <person name="He C.Y."/>
            <person name="Keren R."/>
            <person name="Whittaker M."/>
            <person name="Farag I.F."/>
            <person name="Doudna J."/>
            <person name="Cate J.H.D."/>
            <person name="Banfield J.F."/>
        </authorList>
    </citation>
    <scope>NUCLEOTIDE SEQUENCE</scope>
    <source>
        <strain evidence="2">NC_groundwater_17_Pr7_B-0.1um_64_12</strain>
    </source>
</reference>
<evidence type="ECO:0000313" key="2">
    <source>
        <dbReference type="EMBL" id="MBI1756629.1"/>
    </source>
</evidence>
<sequence>MRIAIWILLVQASLGAFDTIYYHEYKLKLPYGDHTQMELRLHAIRDFCYAAIIASLGFVTWRGWLAYLLLAILAAEIVITLWDFVEEDKVRRLPPGERCTHAIMGIVYGTFLAYLLPDLWLWSKSPMGWGPSYHGIPAWILAVIAAGVLMSGVRDLVASLRPVSASTQ</sequence>
<keyword evidence="1" id="KW-0812">Transmembrane</keyword>
<protein>
    <submittedName>
        <fullName evidence="2">Uncharacterized protein</fullName>
    </submittedName>
</protein>
<proteinExistence type="predicted"/>
<evidence type="ECO:0000313" key="3">
    <source>
        <dbReference type="Proteomes" id="UP000727962"/>
    </source>
</evidence>
<evidence type="ECO:0000256" key="1">
    <source>
        <dbReference type="SAM" id="Phobius"/>
    </source>
</evidence>
<dbReference type="AlphaFoldDB" id="A0A931PTR1"/>
<organism evidence="2 3">
    <name type="scientific">Fimbriimonas ginsengisoli</name>
    <dbReference type="NCBI Taxonomy" id="1005039"/>
    <lineage>
        <taxon>Bacteria</taxon>
        <taxon>Bacillati</taxon>
        <taxon>Armatimonadota</taxon>
        <taxon>Fimbriimonadia</taxon>
        <taxon>Fimbriimonadales</taxon>
        <taxon>Fimbriimonadaceae</taxon>
        <taxon>Fimbriimonas</taxon>
    </lineage>
</organism>
<comment type="caution">
    <text evidence="2">The sequence shown here is derived from an EMBL/GenBank/DDBJ whole genome shotgun (WGS) entry which is preliminary data.</text>
</comment>
<dbReference type="Proteomes" id="UP000727962">
    <property type="component" value="Unassembled WGS sequence"/>
</dbReference>
<keyword evidence="1" id="KW-1133">Transmembrane helix</keyword>